<evidence type="ECO:0000313" key="6">
    <source>
        <dbReference type="Proteomes" id="UP000011715"/>
    </source>
</evidence>
<organism evidence="5 6">
    <name type="scientific">Magnaporthiopsis poae (strain ATCC 64411 / 73-15)</name>
    <name type="common">Kentucky bluegrass fungus</name>
    <name type="synonym">Magnaporthe poae</name>
    <dbReference type="NCBI Taxonomy" id="644358"/>
    <lineage>
        <taxon>Eukaryota</taxon>
        <taxon>Fungi</taxon>
        <taxon>Dikarya</taxon>
        <taxon>Ascomycota</taxon>
        <taxon>Pezizomycotina</taxon>
        <taxon>Sordariomycetes</taxon>
        <taxon>Sordariomycetidae</taxon>
        <taxon>Magnaporthales</taxon>
        <taxon>Magnaporthaceae</taxon>
        <taxon>Magnaporthiopsis</taxon>
    </lineage>
</organism>
<feature type="region of interest" description="Disordered" evidence="2">
    <location>
        <begin position="230"/>
        <end position="255"/>
    </location>
</feature>
<dbReference type="Pfam" id="PF00172">
    <property type="entry name" value="Zn_clus"/>
    <property type="match status" value="1"/>
</dbReference>
<dbReference type="GO" id="GO:0005634">
    <property type="term" value="C:nucleus"/>
    <property type="evidence" value="ECO:0007669"/>
    <property type="project" value="TreeGrafter"/>
</dbReference>
<evidence type="ECO:0000256" key="2">
    <source>
        <dbReference type="SAM" id="MobiDB-lite"/>
    </source>
</evidence>
<reference evidence="6" key="2">
    <citation type="submission" date="2010-05" db="EMBL/GenBank/DDBJ databases">
        <title>The genome sequence of Magnaporthe poae strain ATCC 64411.</title>
        <authorList>
            <person name="Ma L.-J."/>
            <person name="Dead R."/>
            <person name="Young S."/>
            <person name="Zeng Q."/>
            <person name="Koehrsen M."/>
            <person name="Alvarado L."/>
            <person name="Berlin A."/>
            <person name="Chapman S.B."/>
            <person name="Chen Z."/>
            <person name="Freedman E."/>
            <person name="Gellesch M."/>
            <person name="Goldberg J."/>
            <person name="Griggs A."/>
            <person name="Gujja S."/>
            <person name="Heilman E.R."/>
            <person name="Heiman D."/>
            <person name="Hepburn T."/>
            <person name="Howarth C."/>
            <person name="Jen D."/>
            <person name="Larson L."/>
            <person name="Mehta T."/>
            <person name="Neiman D."/>
            <person name="Pearson M."/>
            <person name="Roberts A."/>
            <person name="Saif S."/>
            <person name="Shea T."/>
            <person name="Shenoy N."/>
            <person name="Sisk P."/>
            <person name="Stolte C."/>
            <person name="Sykes S."/>
            <person name="Walk T."/>
            <person name="White J."/>
            <person name="Yandava C."/>
            <person name="Haas B."/>
            <person name="Nusbaum C."/>
            <person name="Birren B."/>
        </authorList>
    </citation>
    <scope>NUCLEOTIDE SEQUENCE [LARGE SCALE GENOMIC DNA]</scope>
    <source>
        <strain evidence="6">ATCC 64411 / 73-15</strain>
    </source>
</reference>
<dbReference type="PROSITE" id="PS00463">
    <property type="entry name" value="ZN2_CY6_FUNGAL_1"/>
    <property type="match status" value="1"/>
</dbReference>
<accession>A0A0C4DN93</accession>
<dbReference type="InterPro" id="IPR001138">
    <property type="entry name" value="Zn2Cys6_DnaBD"/>
</dbReference>
<dbReference type="SUPFAM" id="SSF57701">
    <property type="entry name" value="Zn2/Cys6 DNA-binding domain"/>
    <property type="match status" value="1"/>
</dbReference>
<evidence type="ECO:0000259" key="3">
    <source>
        <dbReference type="PROSITE" id="PS50048"/>
    </source>
</evidence>
<dbReference type="SMART" id="SM00066">
    <property type="entry name" value="GAL4"/>
    <property type="match status" value="1"/>
</dbReference>
<dbReference type="Proteomes" id="UP000011715">
    <property type="component" value="Unassembled WGS sequence"/>
</dbReference>
<dbReference type="EMBL" id="ADBL01000298">
    <property type="status" value="NOT_ANNOTATED_CDS"/>
    <property type="molecule type" value="Genomic_DNA"/>
</dbReference>
<gene>
    <name evidence="4" type="ORF">MAPG_01275</name>
</gene>
<dbReference type="PANTHER" id="PTHR37534:SF24">
    <property type="entry name" value="MISCELLANEOUS ZN(II)2CYS6 TRANSCRIPTION FACTOR (EUROFUNG)-RELATED"/>
    <property type="match status" value="1"/>
</dbReference>
<feature type="compositionally biased region" description="Low complexity" evidence="2">
    <location>
        <begin position="83"/>
        <end position="92"/>
    </location>
</feature>
<evidence type="ECO:0000313" key="4">
    <source>
        <dbReference type="EMBL" id="KLU82199.1"/>
    </source>
</evidence>
<keyword evidence="6" id="KW-1185">Reference proteome</keyword>
<feature type="compositionally biased region" description="Polar residues" evidence="2">
    <location>
        <begin position="65"/>
        <end position="74"/>
    </location>
</feature>
<dbReference type="GO" id="GO:0008270">
    <property type="term" value="F:zinc ion binding"/>
    <property type="evidence" value="ECO:0007669"/>
    <property type="project" value="InterPro"/>
</dbReference>
<protein>
    <recommendedName>
        <fullName evidence="3">Zn(2)-C6 fungal-type domain-containing protein</fullName>
    </recommendedName>
</protein>
<dbReference type="OrthoDB" id="4475584at2759"/>
<dbReference type="VEuPathDB" id="FungiDB:MAPG_01275"/>
<name>A0A0C4DN93_MAGP6</name>
<dbReference type="InterPro" id="IPR036864">
    <property type="entry name" value="Zn2-C6_fun-type_DNA-bd_sf"/>
</dbReference>
<reference evidence="4" key="1">
    <citation type="submission" date="2010-05" db="EMBL/GenBank/DDBJ databases">
        <title>The Genome Sequence of Magnaporthe poae strain ATCC 64411.</title>
        <authorList>
            <consortium name="The Broad Institute Genome Sequencing Platform"/>
            <consortium name="Broad Institute Genome Sequencing Center for Infectious Disease"/>
            <person name="Ma L.-J."/>
            <person name="Dead R."/>
            <person name="Young S."/>
            <person name="Zeng Q."/>
            <person name="Koehrsen M."/>
            <person name="Alvarado L."/>
            <person name="Berlin A."/>
            <person name="Chapman S.B."/>
            <person name="Chen Z."/>
            <person name="Freedman E."/>
            <person name="Gellesch M."/>
            <person name="Goldberg J."/>
            <person name="Griggs A."/>
            <person name="Gujja S."/>
            <person name="Heilman E.R."/>
            <person name="Heiman D."/>
            <person name="Hepburn T."/>
            <person name="Howarth C."/>
            <person name="Jen D."/>
            <person name="Larson L."/>
            <person name="Mehta T."/>
            <person name="Neiman D."/>
            <person name="Pearson M."/>
            <person name="Roberts A."/>
            <person name="Saif S."/>
            <person name="Shea T."/>
            <person name="Shenoy N."/>
            <person name="Sisk P."/>
            <person name="Stolte C."/>
            <person name="Sykes S."/>
            <person name="Walk T."/>
            <person name="White J."/>
            <person name="Yandava C."/>
            <person name="Haas B."/>
            <person name="Nusbaum C."/>
            <person name="Birren B."/>
        </authorList>
    </citation>
    <scope>NUCLEOTIDE SEQUENCE</scope>
    <source>
        <strain evidence="4">ATCC 64411</strain>
    </source>
</reference>
<keyword evidence="1" id="KW-0539">Nucleus</keyword>
<reference evidence="5" key="5">
    <citation type="submission" date="2015-06" db="UniProtKB">
        <authorList>
            <consortium name="EnsemblFungi"/>
        </authorList>
    </citation>
    <scope>IDENTIFICATION</scope>
    <source>
        <strain evidence="5">ATCC 64411</strain>
    </source>
</reference>
<evidence type="ECO:0000313" key="5">
    <source>
        <dbReference type="EnsemblFungi" id="MAPG_01275T0"/>
    </source>
</evidence>
<proteinExistence type="predicted"/>
<dbReference type="GO" id="GO:0000981">
    <property type="term" value="F:DNA-binding transcription factor activity, RNA polymerase II-specific"/>
    <property type="evidence" value="ECO:0007669"/>
    <property type="project" value="InterPro"/>
</dbReference>
<reference evidence="5" key="4">
    <citation type="journal article" date="2015" name="G3 (Bethesda)">
        <title>Genome sequences of three phytopathogenic species of the Magnaporthaceae family of fungi.</title>
        <authorList>
            <person name="Okagaki L.H."/>
            <person name="Nunes C.C."/>
            <person name="Sailsbery J."/>
            <person name="Clay B."/>
            <person name="Brown D."/>
            <person name="John T."/>
            <person name="Oh Y."/>
            <person name="Young N."/>
            <person name="Fitzgerald M."/>
            <person name="Haas B.J."/>
            <person name="Zeng Q."/>
            <person name="Young S."/>
            <person name="Adiconis X."/>
            <person name="Fan L."/>
            <person name="Levin J.Z."/>
            <person name="Mitchell T.K."/>
            <person name="Okubara P.A."/>
            <person name="Farman M.L."/>
            <person name="Kohn L.M."/>
            <person name="Birren B."/>
            <person name="Ma L.-J."/>
            <person name="Dean R.A."/>
        </authorList>
    </citation>
    <scope>NUCLEOTIDE SEQUENCE</scope>
    <source>
        <strain evidence="5">ATCC 64411 / 73-15</strain>
    </source>
</reference>
<feature type="region of interest" description="Disordered" evidence="2">
    <location>
        <begin position="1"/>
        <end position="27"/>
    </location>
</feature>
<dbReference type="Gene3D" id="4.10.240.10">
    <property type="entry name" value="Zn(2)-C6 fungal-type DNA-binding domain"/>
    <property type="match status" value="1"/>
</dbReference>
<dbReference type="GO" id="GO:0045944">
    <property type="term" value="P:positive regulation of transcription by RNA polymerase II"/>
    <property type="evidence" value="ECO:0007669"/>
    <property type="project" value="TreeGrafter"/>
</dbReference>
<dbReference type="EMBL" id="GL876966">
    <property type="protein sequence ID" value="KLU82199.1"/>
    <property type="molecule type" value="Genomic_DNA"/>
</dbReference>
<evidence type="ECO:0000256" key="1">
    <source>
        <dbReference type="ARBA" id="ARBA00023242"/>
    </source>
</evidence>
<sequence>MEDEVATPESAGQGVGQKPKLKRSRSGCLKCRTRRRKCDGGKPHCERCVRSNRECSYPSGVTFKDANNISTGIPPSTAPRNGPLSPAASSSSYPRLQFLQPGLRSRRQQKFVSPIRKASARNGLAPAQRPSESEVEIVERSGSHGVTGEGEATLESPNDALNVGLPKSPLLLEESACELSPGRGADQPNLEGDERSTSNRRPIPASCVQSPAGDYETAVRVLVSLGSGNEPEHSSIAWPSPAEGQAGLGTRTSGSLQYQEARLPPASSDTLDETRTLQLLTRFRYVVVQWLDLCDLQQVFGIAVPKMAMGSRPVLDAMLNMSAPPGPASASLAHRARGAPCSLEELVASTLDTARYFVESTPSLWQIRLAEEDFIRPDLPAFDGDRIWTRTICLRLRLVGFCSGGCESGVTRSQGWYGLIEELASWYETQPNSFRPLIDIESTSGPPLPPETLFPVVCFTNGAAVLGNQLYHGAMLLLLRNKPRTVPQHSLQLLGAAPGSQLWHARRVCGIAVHNSHAAWWDPCLLAVVYVAAGTMTYAPQQQQLLECLERVGYLTGWRAQTSYFCDALRREWAMTVV</sequence>
<dbReference type="OMA" id="FTRCRTG"/>
<dbReference type="EnsemblFungi" id="MAPG_01275T0">
    <property type="protein sequence ID" value="MAPG_01275T0"/>
    <property type="gene ID" value="MAPG_01275"/>
</dbReference>
<dbReference type="CDD" id="cd00067">
    <property type="entry name" value="GAL4"/>
    <property type="match status" value="1"/>
</dbReference>
<dbReference type="PANTHER" id="PTHR37534">
    <property type="entry name" value="TRANSCRIPTIONAL ACTIVATOR PROTEIN UGA3"/>
    <property type="match status" value="1"/>
</dbReference>
<dbReference type="GO" id="GO:0000976">
    <property type="term" value="F:transcription cis-regulatory region binding"/>
    <property type="evidence" value="ECO:0007669"/>
    <property type="project" value="TreeGrafter"/>
</dbReference>
<dbReference type="AlphaFoldDB" id="A0A0C4DN93"/>
<reference evidence="4" key="3">
    <citation type="submission" date="2011-03" db="EMBL/GenBank/DDBJ databases">
        <title>Annotation of Magnaporthe poae ATCC 64411.</title>
        <authorList>
            <person name="Ma L.-J."/>
            <person name="Dead R."/>
            <person name="Young S.K."/>
            <person name="Zeng Q."/>
            <person name="Gargeya S."/>
            <person name="Fitzgerald M."/>
            <person name="Haas B."/>
            <person name="Abouelleil A."/>
            <person name="Alvarado L."/>
            <person name="Arachchi H.M."/>
            <person name="Berlin A."/>
            <person name="Brown A."/>
            <person name="Chapman S.B."/>
            <person name="Chen Z."/>
            <person name="Dunbar C."/>
            <person name="Freedman E."/>
            <person name="Gearin G."/>
            <person name="Gellesch M."/>
            <person name="Goldberg J."/>
            <person name="Griggs A."/>
            <person name="Gujja S."/>
            <person name="Heiman D."/>
            <person name="Howarth C."/>
            <person name="Larson L."/>
            <person name="Lui A."/>
            <person name="MacDonald P.J.P."/>
            <person name="Mehta T."/>
            <person name="Montmayeur A."/>
            <person name="Murphy C."/>
            <person name="Neiman D."/>
            <person name="Pearson M."/>
            <person name="Priest M."/>
            <person name="Roberts A."/>
            <person name="Saif S."/>
            <person name="Shea T."/>
            <person name="Shenoy N."/>
            <person name="Sisk P."/>
            <person name="Stolte C."/>
            <person name="Sykes S."/>
            <person name="Yandava C."/>
            <person name="Wortman J."/>
            <person name="Nusbaum C."/>
            <person name="Birren B."/>
        </authorList>
    </citation>
    <scope>NUCLEOTIDE SEQUENCE</scope>
    <source>
        <strain evidence="4">ATCC 64411</strain>
    </source>
</reference>
<dbReference type="PROSITE" id="PS50048">
    <property type="entry name" value="ZN2_CY6_FUNGAL_2"/>
    <property type="match status" value="1"/>
</dbReference>
<feature type="region of interest" description="Disordered" evidence="2">
    <location>
        <begin position="55"/>
        <end position="160"/>
    </location>
</feature>
<feature type="region of interest" description="Disordered" evidence="2">
    <location>
        <begin position="179"/>
        <end position="210"/>
    </location>
</feature>
<dbReference type="eggNOG" id="ENOG502SMN8">
    <property type="taxonomic scope" value="Eukaryota"/>
</dbReference>
<feature type="domain" description="Zn(2)-C6 fungal-type" evidence="3">
    <location>
        <begin position="27"/>
        <end position="57"/>
    </location>
</feature>